<sequence length="328" mass="36757">MKKLWNVLTVMTIVSMLLAACSGQKTEQRVKPAKEDQPASEQADALDLTYVESDNQNFAISLLPDYTLEAEEPGKDVVLNKKDGDQLMRIELLPSDINVNELEANAKERAIAVASDATPFEGFLPFKEAIAYEAHVDDSIVYVVFVKQDVPMFLTVFTKNETNLFEEFMTMARTIIPLDSDTSEANEDEKANNETFLYKSSSQPFQARVINGYNAEAIEPGKDMIFQDENEASMTIEILDDEADWALVSEQAETYVKESSKDGNVETMTWQEGNKLKGADVYQAQTKDGAVYVFVVKSVPMRLTIFTTGEQKDLSPFLTMAETIERID</sequence>
<dbReference type="Proteomes" id="UP000295658">
    <property type="component" value="Unassembled WGS sequence"/>
</dbReference>
<gene>
    <name evidence="2" type="ORF">EDD69_101242</name>
</gene>
<proteinExistence type="predicted"/>
<organism evidence="2 3">
    <name type="scientific">Thermolongibacillus altinsuensis</name>
    <dbReference type="NCBI Taxonomy" id="575256"/>
    <lineage>
        <taxon>Bacteria</taxon>
        <taxon>Bacillati</taxon>
        <taxon>Bacillota</taxon>
        <taxon>Bacilli</taxon>
        <taxon>Bacillales</taxon>
        <taxon>Anoxybacillaceae</taxon>
        <taxon>Thermolongibacillus</taxon>
    </lineage>
</organism>
<accession>A0A4R1QR10</accession>
<evidence type="ECO:0008006" key="4">
    <source>
        <dbReference type="Google" id="ProtNLM"/>
    </source>
</evidence>
<evidence type="ECO:0000313" key="3">
    <source>
        <dbReference type="Proteomes" id="UP000295658"/>
    </source>
</evidence>
<reference evidence="2 3" key="1">
    <citation type="submission" date="2019-03" db="EMBL/GenBank/DDBJ databases">
        <title>Genomic Encyclopedia of Type Strains, Phase IV (KMG-IV): sequencing the most valuable type-strain genomes for metagenomic binning, comparative biology and taxonomic classification.</title>
        <authorList>
            <person name="Goeker M."/>
        </authorList>
    </citation>
    <scope>NUCLEOTIDE SEQUENCE [LARGE SCALE GENOMIC DNA]</scope>
    <source>
        <strain evidence="2 3">DSM 24979</strain>
    </source>
</reference>
<protein>
    <recommendedName>
        <fullName evidence="4">DUF1795 domain-containing protein</fullName>
    </recommendedName>
</protein>
<feature type="chain" id="PRO_5039203004" description="DUF1795 domain-containing protein" evidence="1">
    <location>
        <begin position="20"/>
        <end position="328"/>
    </location>
</feature>
<keyword evidence="1" id="KW-0732">Signal</keyword>
<keyword evidence="3" id="KW-1185">Reference proteome</keyword>
<evidence type="ECO:0000313" key="2">
    <source>
        <dbReference type="EMBL" id="TCL53234.1"/>
    </source>
</evidence>
<dbReference type="RefSeq" id="WP_243643004.1">
    <property type="nucleotide sequence ID" value="NZ_SLUL01000001.1"/>
</dbReference>
<dbReference type="PROSITE" id="PS51257">
    <property type="entry name" value="PROKAR_LIPOPROTEIN"/>
    <property type="match status" value="1"/>
</dbReference>
<name>A0A4R1QR10_9BACL</name>
<feature type="signal peptide" evidence="1">
    <location>
        <begin position="1"/>
        <end position="19"/>
    </location>
</feature>
<dbReference type="AlphaFoldDB" id="A0A4R1QR10"/>
<comment type="caution">
    <text evidence="2">The sequence shown here is derived from an EMBL/GenBank/DDBJ whole genome shotgun (WGS) entry which is preliminary data.</text>
</comment>
<evidence type="ECO:0000256" key="1">
    <source>
        <dbReference type="SAM" id="SignalP"/>
    </source>
</evidence>
<dbReference type="EMBL" id="SLUL01000001">
    <property type="protein sequence ID" value="TCL53234.1"/>
    <property type="molecule type" value="Genomic_DNA"/>
</dbReference>